<dbReference type="RefSeq" id="WP_157822609.1">
    <property type="nucleotide sequence ID" value="NZ_PJEG01000005.1"/>
</dbReference>
<name>A0A2N0TL94_BIFLN</name>
<reference evidence="2 3" key="1">
    <citation type="submission" date="2017-12" db="EMBL/GenBank/DDBJ databases">
        <title>Bifidobacterium longum APC/DPC strains.</title>
        <authorList>
            <person name="Arboleya S."/>
        </authorList>
    </citation>
    <scope>NUCLEOTIDE SEQUENCE [LARGE SCALE GENOMIC DNA]</scope>
    <source>
        <strain evidence="2 3">APC1461</strain>
    </source>
</reference>
<feature type="region of interest" description="Disordered" evidence="1">
    <location>
        <begin position="90"/>
        <end position="128"/>
    </location>
</feature>
<feature type="compositionally biased region" description="Polar residues" evidence="1">
    <location>
        <begin position="92"/>
        <end position="102"/>
    </location>
</feature>
<dbReference type="AlphaFoldDB" id="A0A2N0TL94"/>
<evidence type="ECO:0000313" key="2">
    <source>
        <dbReference type="EMBL" id="PKD15520.1"/>
    </source>
</evidence>
<protein>
    <submittedName>
        <fullName evidence="2">Uncharacterized protein</fullName>
    </submittedName>
</protein>
<gene>
    <name evidence="2" type="ORF">APC1461_0195</name>
</gene>
<accession>A0A2N0TL94</accession>
<evidence type="ECO:0000313" key="3">
    <source>
        <dbReference type="Proteomes" id="UP000232928"/>
    </source>
</evidence>
<dbReference type="EMBL" id="PJEG01000005">
    <property type="protein sequence ID" value="PKD15520.1"/>
    <property type="molecule type" value="Genomic_DNA"/>
</dbReference>
<feature type="compositionally biased region" description="Polar residues" evidence="1">
    <location>
        <begin position="25"/>
        <end position="37"/>
    </location>
</feature>
<feature type="region of interest" description="Disordered" evidence="1">
    <location>
        <begin position="1"/>
        <end position="46"/>
    </location>
</feature>
<evidence type="ECO:0000256" key="1">
    <source>
        <dbReference type="SAM" id="MobiDB-lite"/>
    </source>
</evidence>
<dbReference type="Proteomes" id="UP000232928">
    <property type="component" value="Unassembled WGS sequence"/>
</dbReference>
<sequence>MWWWLSPDYADHPNQESSEDLNAEATDTLSGEQTETPEATVPDPVAATRATAILPPSSKPSYCNVLHEPDKTAFPTLSDDADPWAIPEKTQDLQGLTANEPTSELARRQDGASENATHHPATGEADGSVTDIAGWKASLPPYATDLHYQQLNATQLNELIGKGGLWACKARREMARRKYK</sequence>
<organism evidence="2 3">
    <name type="scientific">Bifidobacterium longum</name>
    <dbReference type="NCBI Taxonomy" id="216816"/>
    <lineage>
        <taxon>Bacteria</taxon>
        <taxon>Bacillati</taxon>
        <taxon>Actinomycetota</taxon>
        <taxon>Actinomycetes</taxon>
        <taxon>Bifidobacteriales</taxon>
        <taxon>Bifidobacteriaceae</taxon>
        <taxon>Bifidobacterium</taxon>
    </lineage>
</organism>
<comment type="caution">
    <text evidence="2">The sequence shown here is derived from an EMBL/GenBank/DDBJ whole genome shotgun (WGS) entry which is preliminary data.</text>
</comment>
<proteinExistence type="predicted"/>